<dbReference type="PANTHER" id="PTHR23341:SF2">
    <property type="entry name" value="HIGH MOBILITY GROUP PROTEIN HMG-12"/>
    <property type="match status" value="1"/>
</dbReference>
<dbReference type="GO" id="GO:0006355">
    <property type="term" value="P:regulation of DNA-templated transcription"/>
    <property type="evidence" value="ECO:0007669"/>
    <property type="project" value="TreeGrafter"/>
</dbReference>
<dbReference type="GO" id="GO:0005634">
    <property type="term" value="C:nucleus"/>
    <property type="evidence" value="ECO:0007669"/>
    <property type="project" value="UniProtKB-SubCell"/>
</dbReference>
<dbReference type="GO" id="GO:0003712">
    <property type="term" value="F:transcription coregulator activity"/>
    <property type="evidence" value="ECO:0007669"/>
    <property type="project" value="TreeGrafter"/>
</dbReference>
<evidence type="ECO:0000256" key="3">
    <source>
        <dbReference type="ARBA" id="ARBA00023015"/>
    </source>
</evidence>
<gene>
    <name evidence="8" type="ORF">IV203_027805</name>
</gene>
<evidence type="ECO:0000256" key="6">
    <source>
        <dbReference type="ARBA" id="ARBA00023242"/>
    </source>
</evidence>
<reference evidence="8" key="2">
    <citation type="submission" date="2021-04" db="EMBL/GenBank/DDBJ databases">
        <authorList>
            <person name="Podell S."/>
        </authorList>
    </citation>
    <scope>NUCLEOTIDE SEQUENCE</scope>
    <source>
        <strain evidence="8">Hildebrandi</strain>
    </source>
</reference>
<evidence type="ECO:0000313" key="9">
    <source>
        <dbReference type="Proteomes" id="UP000693970"/>
    </source>
</evidence>
<reference evidence="8" key="1">
    <citation type="journal article" date="2021" name="Sci. Rep.">
        <title>Diploid genomic architecture of Nitzschia inconspicua, an elite biomass production diatom.</title>
        <authorList>
            <person name="Oliver A."/>
            <person name="Podell S."/>
            <person name="Pinowska A."/>
            <person name="Traller J.C."/>
            <person name="Smith S.R."/>
            <person name="McClure R."/>
            <person name="Beliaev A."/>
            <person name="Bohutskyi P."/>
            <person name="Hill E.A."/>
            <person name="Rabines A."/>
            <person name="Zheng H."/>
            <person name="Allen L.Z."/>
            <person name="Kuo A."/>
            <person name="Grigoriev I.V."/>
            <person name="Allen A.E."/>
            <person name="Hazlebeck D."/>
            <person name="Allen E.E."/>
        </authorList>
    </citation>
    <scope>NUCLEOTIDE SEQUENCE</scope>
    <source>
        <strain evidence="8">Hildebrandi</strain>
    </source>
</reference>
<dbReference type="PANTHER" id="PTHR23341">
    <property type="entry name" value="HIGH MOBILITY GROUP PROTEINS HMG-A AND C"/>
    <property type="match status" value="1"/>
</dbReference>
<keyword evidence="5" id="KW-0804">Transcription</keyword>
<evidence type="ECO:0000256" key="2">
    <source>
        <dbReference type="ARBA" id="ARBA00010812"/>
    </source>
</evidence>
<feature type="region of interest" description="Disordered" evidence="7">
    <location>
        <begin position="1"/>
        <end position="35"/>
    </location>
</feature>
<feature type="compositionally biased region" description="Basic and acidic residues" evidence="7">
    <location>
        <begin position="202"/>
        <end position="215"/>
    </location>
</feature>
<evidence type="ECO:0000256" key="1">
    <source>
        <dbReference type="ARBA" id="ARBA00004123"/>
    </source>
</evidence>
<feature type="compositionally biased region" description="Polar residues" evidence="7">
    <location>
        <begin position="319"/>
        <end position="332"/>
    </location>
</feature>
<keyword evidence="3" id="KW-0805">Transcription regulation</keyword>
<comment type="subcellular location">
    <subcellularLocation>
        <location evidence="1">Nucleus</location>
    </subcellularLocation>
</comment>
<feature type="compositionally biased region" description="Basic and acidic residues" evidence="7">
    <location>
        <begin position="285"/>
        <end position="295"/>
    </location>
</feature>
<evidence type="ECO:0000256" key="4">
    <source>
        <dbReference type="ARBA" id="ARBA00023125"/>
    </source>
</evidence>
<feature type="compositionally biased region" description="Low complexity" evidence="7">
    <location>
        <begin position="307"/>
        <end position="318"/>
    </location>
</feature>
<keyword evidence="4" id="KW-0238">DNA-binding</keyword>
<organism evidence="8 9">
    <name type="scientific">Nitzschia inconspicua</name>
    <dbReference type="NCBI Taxonomy" id="303405"/>
    <lineage>
        <taxon>Eukaryota</taxon>
        <taxon>Sar</taxon>
        <taxon>Stramenopiles</taxon>
        <taxon>Ochrophyta</taxon>
        <taxon>Bacillariophyta</taxon>
        <taxon>Bacillariophyceae</taxon>
        <taxon>Bacillariophycidae</taxon>
        <taxon>Bacillariales</taxon>
        <taxon>Bacillariaceae</taxon>
        <taxon>Nitzschia</taxon>
    </lineage>
</organism>
<dbReference type="Pfam" id="PF02178">
    <property type="entry name" value="AT_hook"/>
    <property type="match status" value="7"/>
</dbReference>
<evidence type="ECO:0000256" key="5">
    <source>
        <dbReference type="ARBA" id="ARBA00023163"/>
    </source>
</evidence>
<feature type="compositionally biased region" description="Basic residues" evidence="7">
    <location>
        <begin position="156"/>
        <end position="165"/>
    </location>
</feature>
<comment type="caution">
    <text evidence="8">The sequence shown here is derived from an EMBL/GenBank/DDBJ whole genome shotgun (WGS) entry which is preliminary data.</text>
</comment>
<evidence type="ECO:0000256" key="7">
    <source>
        <dbReference type="SAM" id="MobiDB-lite"/>
    </source>
</evidence>
<dbReference type="GO" id="GO:0003677">
    <property type="term" value="F:DNA binding"/>
    <property type="evidence" value="ECO:0007669"/>
    <property type="project" value="UniProtKB-KW"/>
</dbReference>
<dbReference type="EMBL" id="JAGRRH010000005">
    <property type="protein sequence ID" value="KAG7370059.1"/>
    <property type="molecule type" value="Genomic_DNA"/>
</dbReference>
<comment type="similarity">
    <text evidence="2">Belongs to the HMGA family.</text>
</comment>
<dbReference type="AlphaFoldDB" id="A0A9K3LXP6"/>
<dbReference type="Proteomes" id="UP000693970">
    <property type="component" value="Unassembled WGS sequence"/>
</dbReference>
<name>A0A9K3LXP6_9STRA</name>
<feature type="compositionally biased region" description="Basic and acidic residues" evidence="7">
    <location>
        <begin position="179"/>
        <end position="195"/>
    </location>
</feature>
<proteinExistence type="inferred from homology"/>
<dbReference type="SMART" id="SM00384">
    <property type="entry name" value="AT_hook"/>
    <property type="match status" value="7"/>
</dbReference>
<dbReference type="GO" id="GO:0010557">
    <property type="term" value="P:positive regulation of macromolecule biosynthetic process"/>
    <property type="evidence" value="ECO:0007669"/>
    <property type="project" value="UniProtKB-ARBA"/>
</dbReference>
<protein>
    <submittedName>
        <fullName evidence="8">AT hook motif-containing protein</fullName>
    </submittedName>
</protein>
<feature type="region of interest" description="Disordered" evidence="7">
    <location>
        <begin position="129"/>
        <end position="355"/>
    </location>
</feature>
<dbReference type="OrthoDB" id="3690045at2759"/>
<keyword evidence="6" id="KW-0539">Nucleus</keyword>
<evidence type="ECO:0000313" key="8">
    <source>
        <dbReference type="EMBL" id="KAG7370059.1"/>
    </source>
</evidence>
<dbReference type="InterPro" id="IPR017956">
    <property type="entry name" value="AT_hook_DNA-bd_motif"/>
</dbReference>
<keyword evidence="9" id="KW-1185">Reference proteome</keyword>
<sequence length="355" mass="38633">MTHPSTLPVPPSNDSDSFRGEEIVGASSVAPHDDSTREEEWMVLLKLIDADESCVEKLRAAGVSNIASAEAFGKDSISGSAPQEQSKALHAVLSPVQMQKLLVISAYLSNQGKLQQSSTLDEMARFNLKATSGEPPAKRGRGRPRKSPLPSETHHPSAKRPRGRPRKEGLDPQDWNSSKPERKKGWIGRPRKDGKQPGTVTKEPRPIGRPRKDGLPPKGPTKRPEFPRAAMPPGVKRPRGRPRKDGLPPGSVLSSVIQKKKEGPLIESQQQQVESVAKRPRGRPRKDAQHAELFVKKPRGRPRKESTSTSVSLSMSLSPATLTSTHTASTNDFAPASAFLPHTTGSLRPPTPDFP</sequence>
<accession>A0A9K3LXP6</accession>